<keyword evidence="2" id="KW-0863">Zinc-finger</keyword>
<protein>
    <recommendedName>
        <fullName evidence="4">FLYWCH-type domain-containing protein</fullName>
    </recommendedName>
</protein>
<dbReference type="EMBL" id="JAIWYP010000002">
    <property type="protein sequence ID" value="KAH3860254.1"/>
    <property type="molecule type" value="Genomic_DNA"/>
</dbReference>
<evidence type="ECO:0000259" key="4">
    <source>
        <dbReference type="Pfam" id="PF04500"/>
    </source>
</evidence>
<dbReference type="InterPro" id="IPR007588">
    <property type="entry name" value="Znf_FLYWCH"/>
</dbReference>
<dbReference type="AlphaFoldDB" id="A0A9D4LLT4"/>
<evidence type="ECO:0000313" key="6">
    <source>
        <dbReference type="Proteomes" id="UP000828390"/>
    </source>
</evidence>
<proteinExistence type="predicted"/>
<evidence type="ECO:0000313" key="5">
    <source>
        <dbReference type="EMBL" id="KAH3860254.1"/>
    </source>
</evidence>
<dbReference type="Gene3D" id="2.20.25.240">
    <property type="match status" value="1"/>
</dbReference>
<feature type="domain" description="FLYWCH-type" evidence="4">
    <location>
        <begin position="4"/>
        <end position="63"/>
    </location>
</feature>
<dbReference type="Pfam" id="PF04500">
    <property type="entry name" value="FLYWCH"/>
    <property type="match status" value="1"/>
</dbReference>
<name>A0A9D4LLT4_DREPO</name>
<dbReference type="Proteomes" id="UP000828390">
    <property type="component" value="Unassembled WGS sequence"/>
</dbReference>
<keyword evidence="6" id="KW-1185">Reference proteome</keyword>
<keyword evidence="1" id="KW-0479">Metal-binding</keyword>
<sequence>MEIITSSAVKKRLAHNGFVYTKKKTSKSTIRWECSQRAAKSSKGAVDTDINMTTIHSTTSHNHVGDQFHVEAMKLREDKRNKECLGKPVSASVIFAMMKKKKHDFDVLNALAGAQFDILYILYKHPTCYAY</sequence>
<keyword evidence="3" id="KW-0862">Zinc</keyword>
<comment type="caution">
    <text evidence="5">The sequence shown here is derived from an EMBL/GenBank/DDBJ whole genome shotgun (WGS) entry which is preliminary data.</text>
</comment>
<dbReference type="GO" id="GO:0008270">
    <property type="term" value="F:zinc ion binding"/>
    <property type="evidence" value="ECO:0007669"/>
    <property type="project" value="UniProtKB-KW"/>
</dbReference>
<evidence type="ECO:0000256" key="2">
    <source>
        <dbReference type="ARBA" id="ARBA00022771"/>
    </source>
</evidence>
<evidence type="ECO:0000256" key="1">
    <source>
        <dbReference type="ARBA" id="ARBA00022723"/>
    </source>
</evidence>
<evidence type="ECO:0000256" key="3">
    <source>
        <dbReference type="ARBA" id="ARBA00022833"/>
    </source>
</evidence>
<accession>A0A9D4LLT4</accession>
<reference evidence="5" key="2">
    <citation type="submission" date="2020-11" db="EMBL/GenBank/DDBJ databases">
        <authorList>
            <person name="McCartney M.A."/>
            <person name="Auch B."/>
            <person name="Kono T."/>
            <person name="Mallez S."/>
            <person name="Becker A."/>
            <person name="Gohl D.M."/>
            <person name="Silverstein K.A.T."/>
            <person name="Koren S."/>
            <person name="Bechman K.B."/>
            <person name="Herman A."/>
            <person name="Abrahante J.E."/>
            <person name="Garbe J."/>
        </authorList>
    </citation>
    <scope>NUCLEOTIDE SEQUENCE</scope>
    <source>
        <strain evidence="5">Duluth1</strain>
        <tissue evidence="5">Whole animal</tissue>
    </source>
</reference>
<gene>
    <name evidence="5" type="ORF">DPMN_023147</name>
</gene>
<organism evidence="5 6">
    <name type="scientific">Dreissena polymorpha</name>
    <name type="common">Zebra mussel</name>
    <name type="synonym">Mytilus polymorpha</name>
    <dbReference type="NCBI Taxonomy" id="45954"/>
    <lineage>
        <taxon>Eukaryota</taxon>
        <taxon>Metazoa</taxon>
        <taxon>Spiralia</taxon>
        <taxon>Lophotrochozoa</taxon>
        <taxon>Mollusca</taxon>
        <taxon>Bivalvia</taxon>
        <taxon>Autobranchia</taxon>
        <taxon>Heteroconchia</taxon>
        <taxon>Euheterodonta</taxon>
        <taxon>Imparidentia</taxon>
        <taxon>Neoheterodontei</taxon>
        <taxon>Myida</taxon>
        <taxon>Dreissenoidea</taxon>
        <taxon>Dreissenidae</taxon>
        <taxon>Dreissena</taxon>
    </lineage>
</organism>
<reference evidence="5" key="1">
    <citation type="journal article" date="2019" name="bioRxiv">
        <title>The Genome of the Zebra Mussel, Dreissena polymorpha: A Resource for Invasive Species Research.</title>
        <authorList>
            <person name="McCartney M.A."/>
            <person name="Auch B."/>
            <person name="Kono T."/>
            <person name="Mallez S."/>
            <person name="Zhang Y."/>
            <person name="Obille A."/>
            <person name="Becker A."/>
            <person name="Abrahante J.E."/>
            <person name="Garbe J."/>
            <person name="Badalamenti J.P."/>
            <person name="Herman A."/>
            <person name="Mangelson H."/>
            <person name="Liachko I."/>
            <person name="Sullivan S."/>
            <person name="Sone E.D."/>
            <person name="Koren S."/>
            <person name="Silverstein K.A.T."/>
            <person name="Beckman K.B."/>
            <person name="Gohl D.M."/>
        </authorList>
    </citation>
    <scope>NUCLEOTIDE SEQUENCE</scope>
    <source>
        <strain evidence="5">Duluth1</strain>
        <tissue evidence="5">Whole animal</tissue>
    </source>
</reference>